<dbReference type="OrthoDB" id="6159583at2759"/>
<dbReference type="AlphaFoldDB" id="A0A6J8B4I5"/>
<evidence type="ECO:0000313" key="1">
    <source>
        <dbReference type="EMBL" id="CAC5378792.1"/>
    </source>
</evidence>
<sequence>MLVEPNAKLIRNGILISTALVNTTKRKVAISAINCRDRDITLKRNKVVGSIQTVKAISDLVSASELNNSSELPEHLTGLIDRVSSKMTESQKQNLKKLVIKYQDIVLGPDGKLGKTDIVRHPIDTGNTKPVKIPPRRVPIKQRKVIDQELDLENDTK</sequence>
<evidence type="ECO:0000313" key="2">
    <source>
        <dbReference type="Proteomes" id="UP000507470"/>
    </source>
</evidence>
<accession>A0A6J8B4I5</accession>
<protein>
    <submittedName>
        <fullName evidence="1">Uncharacterized protein</fullName>
    </submittedName>
</protein>
<dbReference type="Proteomes" id="UP000507470">
    <property type="component" value="Unassembled WGS sequence"/>
</dbReference>
<reference evidence="1 2" key="1">
    <citation type="submission" date="2020-06" db="EMBL/GenBank/DDBJ databases">
        <authorList>
            <person name="Li R."/>
            <person name="Bekaert M."/>
        </authorList>
    </citation>
    <scope>NUCLEOTIDE SEQUENCE [LARGE SCALE GENOMIC DNA]</scope>
    <source>
        <strain evidence="2">wild</strain>
    </source>
</reference>
<dbReference type="EMBL" id="CACVKT020002592">
    <property type="protein sequence ID" value="CAC5378792.1"/>
    <property type="molecule type" value="Genomic_DNA"/>
</dbReference>
<keyword evidence="2" id="KW-1185">Reference proteome</keyword>
<organism evidence="1 2">
    <name type="scientific">Mytilus coruscus</name>
    <name type="common">Sea mussel</name>
    <dbReference type="NCBI Taxonomy" id="42192"/>
    <lineage>
        <taxon>Eukaryota</taxon>
        <taxon>Metazoa</taxon>
        <taxon>Spiralia</taxon>
        <taxon>Lophotrochozoa</taxon>
        <taxon>Mollusca</taxon>
        <taxon>Bivalvia</taxon>
        <taxon>Autobranchia</taxon>
        <taxon>Pteriomorphia</taxon>
        <taxon>Mytilida</taxon>
        <taxon>Mytiloidea</taxon>
        <taxon>Mytilidae</taxon>
        <taxon>Mytilinae</taxon>
        <taxon>Mytilus</taxon>
    </lineage>
</organism>
<gene>
    <name evidence="1" type="ORF">MCOR_14933</name>
</gene>
<name>A0A6J8B4I5_MYTCO</name>
<proteinExistence type="predicted"/>